<sequence>YSESEINSLMDKYGMRIIIENNYDYSSISFTTFNKYFNEVLDVASDMLSAPLFADKNLEIVRKRMIDNIKAKEDNPDELIWLKLNDWFFRDHQYISLPDGYVETVSNISGNDLKKHLEFLTTNNRVVISIVTGIPLKSEEKIINDKLSFMKTRENWKKIIPSPYKEIGRDTIIYSDKENLETEYVACKFMIPSVTDDKYIPARFGLSILSKRIYETLRTKHGLTYFAYMAASDKKVNYGVFYVSTTYTDSAISLFRQEINKFKKEGVTQKEIEDLKNIYETSFYMNNEKSVERSFTNGYNFMIYGDYNHNDKFMKRVGKMKPREITAVLNDCLKNYQFMILK</sequence>
<evidence type="ECO:0000259" key="3">
    <source>
        <dbReference type="Pfam" id="PF05193"/>
    </source>
</evidence>
<gene>
    <name evidence="4" type="ORF">DCW38_00380</name>
</gene>
<organism evidence="4 5">
    <name type="scientific">candidate division WOR-3 bacterium</name>
    <dbReference type="NCBI Taxonomy" id="2052148"/>
    <lineage>
        <taxon>Bacteria</taxon>
        <taxon>Bacteria division WOR-3</taxon>
    </lineage>
</organism>
<evidence type="ECO:0000313" key="4">
    <source>
        <dbReference type="EMBL" id="HAV91632.1"/>
    </source>
</evidence>
<dbReference type="PANTHER" id="PTHR11851:SF49">
    <property type="entry name" value="MITOCHONDRIAL-PROCESSING PEPTIDASE SUBUNIT ALPHA"/>
    <property type="match status" value="1"/>
</dbReference>
<dbReference type="InterPro" id="IPR050361">
    <property type="entry name" value="MPP/UQCRC_Complex"/>
</dbReference>
<protein>
    <submittedName>
        <fullName evidence="4">Uncharacterized protein</fullName>
    </submittedName>
</protein>
<comment type="similarity">
    <text evidence="1">Belongs to the peptidase M16 family.</text>
</comment>
<dbReference type="Pfam" id="PF00675">
    <property type="entry name" value="Peptidase_M16"/>
    <property type="match status" value="1"/>
</dbReference>
<feature type="non-terminal residue" evidence="4">
    <location>
        <position position="1"/>
    </location>
</feature>
<comment type="caution">
    <text evidence="4">The sequence shown here is derived from an EMBL/GenBank/DDBJ whole genome shotgun (WGS) entry which is preliminary data.</text>
</comment>
<dbReference type="InterPro" id="IPR011765">
    <property type="entry name" value="Pept_M16_N"/>
</dbReference>
<dbReference type="PANTHER" id="PTHR11851">
    <property type="entry name" value="METALLOPROTEASE"/>
    <property type="match status" value="1"/>
</dbReference>
<evidence type="ECO:0000313" key="5">
    <source>
        <dbReference type="Proteomes" id="UP000264062"/>
    </source>
</evidence>
<dbReference type="InterPro" id="IPR007863">
    <property type="entry name" value="Peptidase_M16_C"/>
</dbReference>
<dbReference type="GO" id="GO:0046872">
    <property type="term" value="F:metal ion binding"/>
    <property type="evidence" value="ECO:0007669"/>
    <property type="project" value="InterPro"/>
</dbReference>
<dbReference type="InterPro" id="IPR011249">
    <property type="entry name" value="Metalloenz_LuxS/M16"/>
</dbReference>
<dbReference type="Proteomes" id="UP000264062">
    <property type="component" value="Unassembled WGS sequence"/>
</dbReference>
<accession>A0A350H7W6</accession>
<dbReference type="Pfam" id="PF05193">
    <property type="entry name" value="Peptidase_M16_C"/>
    <property type="match status" value="1"/>
</dbReference>
<dbReference type="Gene3D" id="3.30.830.10">
    <property type="entry name" value="Metalloenzyme, LuxS/M16 peptidase-like"/>
    <property type="match status" value="2"/>
</dbReference>
<name>A0A350H7W6_UNCW3</name>
<feature type="domain" description="Peptidase M16 C-terminal" evidence="3">
    <location>
        <begin position="108"/>
        <end position="278"/>
    </location>
</feature>
<feature type="domain" description="Peptidase M16 N-terminal" evidence="2">
    <location>
        <begin position="1"/>
        <end position="93"/>
    </location>
</feature>
<dbReference type="EMBL" id="DMZY01000014">
    <property type="protein sequence ID" value="HAV91632.1"/>
    <property type="molecule type" value="Genomic_DNA"/>
</dbReference>
<evidence type="ECO:0000256" key="1">
    <source>
        <dbReference type="ARBA" id="ARBA00007261"/>
    </source>
</evidence>
<reference evidence="4 5" key="1">
    <citation type="journal article" date="2018" name="Nat. Biotechnol.">
        <title>A standardized bacterial taxonomy based on genome phylogeny substantially revises the tree of life.</title>
        <authorList>
            <person name="Parks D.H."/>
            <person name="Chuvochina M."/>
            <person name="Waite D.W."/>
            <person name="Rinke C."/>
            <person name="Skarshewski A."/>
            <person name="Chaumeil P.A."/>
            <person name="Hugenholtz P."/>
        </authorList>
    </citation>
    <scope>NUCLEOTIDE SEQUENCE [LARGE SCALE GENOMIC DNA]</scope>
    <source>
        <strain evidence="4">UBA9956</strain>
    </source>
</reference>
<evidence type="ECO:0000259" key="2">
    <source>
        <dbReference type="Pfam" id="PF00675"/>
    </source>
</evidence>
<dbReference type="SUPFAM" id="SSF63411">
    <property type="entry name" value="LuxS/MPP-like metallohydrolase"/>
    <property type="match status" value="2"/>
</dbReference>
<proteinExistence type="inferred from homology"/>
<dbReference type="AlphaFoldDB" id="A0A350H7W6"/>